<keyword evidence="3" id="KW-1185">Reference proteome</keyword>
<dbReference type="InterPro" id="IPR028994">
    <property type="entry name" value="Integrin_alpha_N"/>
</dbReference>
<evidence type="ECO:0000313" key="2">
    <source>
        <dbReference type="EMBL" id="QJW94991.1"/>
    </source>
</evidence>
<evidence type="ECO:0000256" key="1">
    <source>
        <dbReference type="ARBA" id="ARBA00022729"/>
    </source>
</evidence>
<dbReference type="Gene3D" id="2.130.10.130">
    <property type="entry name" value="Integrin alpha, N-terminal"/>
    <property type="match status" value="1"/>
</dbReference>
<dbReference type="KEGG" id="ftj:FTUN_2517"/>
<dbReference type="InterPro" id="IPR013517">
    <property type="entry name" value="FG-GAP"/>
</dbReference>
<dbReference type="PANTHER" id="PTHR46580">
    <property type="entry name" value="SENSOR KINASE-RELATED"/>
    <property type="match status" value="1"/>
</dbReference>
<proteinExistence type="predicted"/>
<dbReference type="RefSeq" id="WP_171470873.1">
    <property type="nucleotide sequence ID" value="NZ_CP053452.2"/>
</dbReference>
<keyword evidence="1" id="KW-0732">Signal</keyword>
<gene>
    <name evidence="2" type="ORF">FTUN_2517</name>
</gene>
<sequence>MSFDTPGLYTATILVTAQDGEVGYASGTYRVPPPNPPSINDVRWFAVGSAAGGMVSVYLGSSATPYIVGAPYPGFTGGVAVAWGDVLGDGLEDLVTVVASGGPTQVDVFDGATFALRLSFYAFPTSYTGGASVAVGDLDGYGRASIIVGQSTGGSCVAVYDGPTGALHTAFFAYPGAPVGVNVAAGDLNGDGKDEIVTGPTGLAPLVRAFDGSGNMLLNFFAFDPTVARVGVTVGVADLDGDPHGDILVGANVNGANFVLTFNGDAALRNILPLPPTSPPNSISPSGPPVAGADLTADAVVDLLVTVGPVLGAFGGRDLSLLTVIVPYPGYSGGLYVG</sequence>
<dbReference type="PANTHER" id="PTHR46580:SF2">
    <property type="entry name" value="MAM DOMAIN-CONTAINING PROTEIN"/>
    <property type="match status" value="1"/>
</dbReference>
<name>A0A6M5YP36_9BACT</name>
<dbReference type="AlphaFoldDB" id="A0A6M5YP36"/>
<dbReference type="SUPFAM" id="SSF69318">
    <property type="entry name" value="Integrin alpha N-terminal domain"/>
    <property type="match status" value="1"/>
</dbReference>
<dbReference type="EMBL" id="CP053452">
    <property type="protein sequence ID" value="QJW94991.1"/>
    <property type="molecule type" value="Genomic_DNA"/>
</dbReference>
<evidence type="ECO:0008006" key="4">
    <source>
        <dbReference type="Google" id="ProtNLM"/>
    </source>
</evidence>
<accession>A0A6M5YP36</accession>
<dbReference type="Pfam" id="PF01839">
    <property type="entry name" value="FG-GAP"/>
    <property type="match status" value="1"/>
</dbReference>
<protein>
    <recommendedName>
        <fullName evidence="4">VCBS repeat-containing protein</fullName>
    </recommendedName>
</protein>
<organism evidence="2 3">
    <name type="scientific">Frigoriglobus tundricola</name>
    <dbReference type="NCBI Taxonomy" id="2774151"/>
    <lineage>
        <taxon>Bacteria</taxon>
        <taxon>Pseudomonadati</taxon>
        <taxon>Planctomycetota</taxon>
        <taxon>Planctomycetia</taxon>
        <taxon>Gemmatales</taxon>
        <taxon>Gemmataceae</taxon>
        <taxon>Frigoriglobus</taxon>
    </lineage>
</organism>
<reference evidence="3" key="1">
    <citation type="submission" date="2020-05" db="EMBL/GenBank/DDBJ databases">
        <title>Frigoriglobus tundricola gen. nov., sp. nov., a psychrotolerant cellulolytic planctomycete of the family Gemmataceae with two divergent copies of 16S rRNA gene.</title>
        <authorList>
            <person name="Kulichevskaya I.S."/>
            <person name="Ivanova A.A."/>
            <person name="Naumoff D.G."/>
            <person name="Beletsky A.V."/>
            <person name="Rijpstra W.I.C."/>
            <person name="Sinninghe Damste J.S."/>
            <person name="Mardanov A.V."/>
            <person name="Ravin N.V."/>
            <person name="Dedysh S.N."/>
        </authorList>
    </citation>
    <scope>NUCLEOTIDE SEQUENCE [LARGE SCALE GENOMIC DNA]</scope>
    <source>
        <strain evidence="3">PL17</strain>
    </source>
</reference>
<dbReference type="Proteomes" id="UP000503447">
    <property type="component" value="Chromosome"/>
</dbReference>
<evidence type="ECO:0000313" key="3">
    <source>
        <dbReference type="Proteomes" id="UP000503447"/>
    </source>
</evidence>